<protein>
    <recommendedName>
        <fullName evidence="10">Dynein axonemal intermediate chain 4</fullName>
    </recommendedName>
    <alternativeName>
        <fullName evidence="11">WD repeat-containing protein 78</fullName>
    </alternativeName>
</protein>
<dbReference type="GO" id="GO:0045503">
    <property type="term" value="F:dynein light chain binding"/>
    <property type="evidence" value="ECO:0007669"/>
    <property type="project" value="TreeGrafter"/>
</dbReference>
<evidence type="ECO:0000256" key="9">
    <source>
        <dbReference type="ARBA" id="ARBA00024190"/>
    </source>
</evidence>
<evidence type="ECO:0000256" key="8">
    <source>
        <dbReference type="ARBA" id="ARBA00023273"/>
    </source>
</evidence>
<evidence type="ECO:0000256" key="6">
    <source>
        <dbReference type="ARBA" id="ARBA00023069"/>
    </source>
</evidence>
<keyword evidence="4" id="KW-0677">Repeat</keyword>
<dbReference type="Pfam" id="PF00400">
    <property type="entry name" value="WD40"/>
    <property type="match status" value="1"/>
</dbReference>
<dbReference type="EMBL" id="CAACVG010009671">
    <property type="protein sequence ID" value="VEN53828.1"/>
    <property type="molecule type" value="Genomic_DNA"/>
</dbReference>
<keyword evidence="15" id="KW-1185">Reference proteome</keyword>
<feature type="compositionally biased region" description="Acidic residues" evidence="13">
    <location>
        <begin position="267"/>
        <end position="281"/>
    </location>
</feature>
<proteinExistence type="predicted"/>
<dbReference type="SUPFAM" id="SSF50978">
    <property type="entry name" value="WD40 repeat-like"/>
    <property type="match status" value="1"/>
</dbReference>
<keyword evidence="6" id="KW-0969">Cilium</keyword>
<dbReference type="GO" id="GO:0120293">
    <property type="term" value="C:dynein axonemal particle"/>
    <property type="evidence" value="ECO:0007669"/>
    <property type="project" value="UniProtKB-SubCell"/>
</dbReference>
<keyword evidence="3 12" id="KW-0853">WD repeat</keyword>
<dbReference type="SMART" id="SM00320">
    <property type="entry name" value="WD40"/>
    <property type="match status" value="4"/>
</dbReference>
<evidence type="ECO:0000256" key="4">
    <source>
        <dbReference type="ARBA" id="ARBA00022737"/>
    </source>
</evidence>
<dbReference type="PANTHER" id="PTHR12442:SF12">
    <property type="entry name" value="DYNEIN AXONEMAL INTERMEDIATE CHAIN 4"/>
    <property type="match status" value="1"/>
</dbReference>
<dbReference type="PROSITE" id="PS50082">
    <property type="entry name" value="WD_REPEATS_2"/>
    <property type="match status" value="1"/>
</dbReference>
<dbReference type="GO" id="GO:0045504">
    <property type="term" value="F:dynein heavy chain binding"/>
    <property type="evidence" value="ECO:0007669"/>
    <property type="project" value="TreeGrafter"/>
</dbReference>
<evidence type="ECO:0000256" key="13">
    <source>
        <dbReference type="SAM" id="MobiDB-lite"/>
    </source>
</evidence>
<evidence type="ECO:0000256" key="1">
    <source>
        <dbReference type="ARBA" id="ARBA00004611"/>
    </source>
</evidence>
<feature type="region of interest" description="Disordered" evidence="13">
    <location>
        <begin position="1"/>
        <end position="22"/>
    </location>
</feature>
<dbReference type="AlphaFoldDB" id="A0A653D115"/>
<reference evidence="14 15" key="1">
    <citation type="submission" date="2019-01" db="EMBL/GenBank/DDBJ databases">
        <authorList>
            <person name="Sayadi A."/>
        </authorList>
    </citation>
    <scope>NUCLEOTIDE SEQUENCE [LARGE SCALE GENOMIC DNA]</scope>
</reference>
<keyword evidence="5" id="KW-0282">Flagellum</keyword>
<feature type="region of interest" description="Disordered" evidence="13">
    <location>
        <begin position="264"/>
        <end position="286"/>
    </location>
</feature>
<keyword evidence="8" id="KW-0966">Cell projection</keyword>
<accession>A0A653D115</accession>
<feature type="region of interest" description="Disordered" evidence="13">
    <location>
        <begin position="93"/>
        <end position="161"/>
    </location>
</feature>
<evidence type="ECO:0000256" key="2">
    <source>
        <dbReference type="ARBA" id="ARBA00022490"/>
    </source>
</evidence>
<evidence type="ECO:0000256" key="3">
    <source>
        <dbReference type="ARBA" id="ARBA00022574"/>
    </source>
</evidence>
<evidence type="ECO:0000256" key="11">
    <source>
        <dbReference type="ARBA" id="ARBA00041557"/>
    </source>
</evidence>
<dbReference type="InterPro" id="IPR015943">
    <property type="entry name" value="WD40/YVTN_repeat-like_dom_sf"/>
</dbReference>
<evidence type="ECO:0000256" key="10">
    <source>
        <dbReference type="ARBA" id="ARBA00040002"/>
    </source>
</evidence>
<keyword evidence="7" id="KW-0206">Cytoskeleton</keyword>
<comment type="subcellular location">
    <subcellularLocation>
        <location evidence="1">Cytoplasm</location>
        <location evidence="1">Cytoskeleton</location>
        <location evidence="1">Flagellum axoneme</location>
    </subcellularLocation>
    <subcellularLocation>
        <location evidence="9">Dynein axonemal particle</location>
    </subcellularLocation>
</comment>
<dbReference type="PANTHER" id="PTHR12442">
    <property type="entry name" value="DYNEIN INTERMEDIATE CHAIN"/>
    <property type="match status" value="1"/>
</dbReference>
<evidence type="ECO:0000256" key="5">
    <source>
        <dbReference type="ARBA" id="ARBA00022846"/>
    </source>
</evidence>
<evidence type="ECO:0000313" key="14">
    <source>
        <dbReference type="EMBL" id="VEN53828.1"/>
    </source>
</evidence>
<gene>
    <name evidence="14" type="ORF">CALMAC_LOCUS13509</name>
</gene>
<evidence type="ECO:0000256" key="7">
    <source>
        <dbReference type="ARBA" id="ARBA00023212"/>
    </source>
</evidence>
<sequence length="743" mass="84572">MDEFRMKLKSYSNPSNPARGKTILSSKRKTEAYLRVMFDGKDVTPKPLNPDVFSGGRERQISVYEHDRPDVRRSTIQSLNKTYSIVRFKSELREGREGSTQPYRGSIQSSTHLTSLGGASSLTDKEENPTSGSQDENAEPSATAGLEAGPPQEEEDEDTSSIQAMKKMPVRVALTLCETNTVFLLDIPSATAIKDTEEGDLVELDNEAYEYLTVGKGRNRKMLHAEVQTKPIIVKTRTTDYQRNKTKAGSSYCSVWEMYDTYKDKQDSEEESEDDSEDSDVGEATGHKLDEVSSLDSFRLSNEEKQVQKLMKSPRFLEAVCVIERLLASNCFKEEQKIFRCLTVPDDFREKIEYNYRLNHLWTFANEYTKGRSVNSLDWNSKNKDILAVGYGKFYFADQVAGLVLIWSIKNPVQPERQYNFTPPVTAVSFSKENPMLLAVGFYDGAVIVLNIASREKMIIGENIPPFEPCWSLCWNYGQTQGEEEVVCATFDDGRICAYSVQKKLEPFQLMRVAKADGKLKGYNATKKCTNLVIPVTRYDAAYFLRYHPIHSSIYFVGTNQGVIHKCSINYLNQHLDLFLAHEGPINAMKFSPFCPQIFATCGDDWHTRLWAEGISDPMVDMYVTMHSVEDFDWSPSHSTIFVTTQSKFIQIWDIQRKIYDPQSITESPSKARCTKVQFTDNGNCLIVGDVDGNVHVFSVEDLPFKAFFQENLLFESMSRVLSTNLPLMKKLRKLRRKQSVMK</sequence>
<evidence type="ECO:0000256" key="12">
    <source>
        <dbReference type="PROSITE-ProRule" id="PRU00221"/>
    </source>
</evidence>
<dbReference type="GO" id="GO:0003341">
    <property type="term" value="P:cilium movement"/>
    <property type="evidence" value="ECO:0007669"/>
    <property type="project" value="TreeGrafter"/>
</dbReference>
<dbReference type="GO" id="GO:0005858">
    <property type="term" value="C:axonemal dynein complex"/>
    <property type="evidence" value="ECO:0007669"/>
    <property type="project" value="TreeGrafter"/>
</dbReference>
<dbReference type="InterPro" id="IPR001680">
    <property type="entry name" value="WD40_rpt"/>
</dbReference>
<keyword evidence="2" id="KW-0963">Cytoplasm</keyword>
<name>A0A653D115_CALMS</name>
<dbReference type="Proteomes" id="UP000410492">
    <property type="component" value="Unassembled WGS sequence"/>
</dbReference>
<organism evidence="14 15">
    <name type="scientific">Callosobruchus maculatus</name>
    <name type="common">Southern cowpea weevil</name>
    <name type="synonym">Pulse bruchid</name>
    <dbReference type="NCBI Taxonomy" id="64391"/>
    <lineage>
        <taxon>Eukaryota</taxon>
        <taxon>Metazoa</taxon>
        <taxon>Ecdysozoa</taxon>
        <taxon>Arthropoda</taxon>
        <taxon>Hexapoda</taxon>
        <taxon>Insecta</taxon>
        <taxon>Pterygota</taxon>
        <taxon>Neoptera</taxon>
        <taxon>Endopterygota</taxon>
        <taxon>Coleoptera</taxon>
        <taxon>Polyphaga</taxon>
        <taxon>Cucujiformia</taxon>
        <taxon>Chrysomeloidea</taxon>
        <taxon>Chrysomelidae</taxon>
        <taxon>Bruchinae</taxon>
        <taxon>Bruchini</taxon>
        <taxon>Callosobruchus</taxon>
    </lineage>
</organism>
<evidence type="ECO:0000313" key="15">
    <source>
        <dbReference type="Proteomes" id="UP000410492"/>
    </source>
</evidence>
<feature type="compositionally biased region" description="Polar residues" evidence="13">
    <location>
        <begin position="98"/>
        <end position="122"/>
    </location>
</feature>
<dbReference type="Gene3D" id="2.130.10.10">
    <property type="entry name" value="YVTN repeat-like/Quinoprotein amine dehydrogenase"/>
    <property type="match status" value="2"/>
</dbReference>
<dbReference type="InterPro" id="IPR050687">
    <property type="entry name" value="Dynein_IC"/>
</dbReference>
<feature type="repeat" description="WD" evidence="12">
    <location>
        <begin position="579"/>
        <end position="611"/>
    </location>
</feature>
<dbReference type="OrthoDB" id="10259804at2759"/>
<dbReference type="InterPro" id="IPR036322">
    <property type="entry name" value="WD40_repeat_dom_sf"/>
</dbReference>